<protein>
    <submittedName>
        <fullName evidence="2">Uncharacterized protein</fullName>
    </submittedName>
</protein>
<feature type="transmembrane region" description="Helical" evidence="1">
    <location>
        <begin position="164"/>
        <end position="186"/>
    </location>
</feature>
<accession>A0A5M6DBN4</accession>
<sequence length="565" mass="63640">MKKLTGLSVRSIPLFKIFRLRLVQRSVAFLLSFSLLHLTVGCNFYRVREEKNISAEKVTGLPNYKRFILHQGSNLWELKNIALQENTITGNLQALPDDLLPYTDDKVGTPHRYKSDYKGIALNIVHLYVYEFAQLKNNQASIPVAALKRLEITDKDNGATVASYTFTTIASLGVAFSLVAIIALLLKSSCPFVYAYNGKNFEFIGEAYGGAIFSPLERDDYMPLRNWQADAGKVQVKIANELKERQYTNLAELAVVQHPTTVKVLLDQQGQPHTLQNIQAPVTAMASDGINYAAALAVQDSSTWAFNNAAKNINAINIKFPKPANSKTGKLVLHAQNSLWLDYLFGEFTKQFGSIYNHWAEKQKAVPAADLYQWQQEQGLPLLVEVQTTAGWQVVERIPPVGPLAARDLVVPINLTQVKGKDVNVRLSCGFMFWEVDRAGMDFTPNLPVTVEKVKATTAFEKTGQNVNHLLAATDQKYLEQFSVGDAVTLTYLLPAKKAEQEQSLFLHTRGYYEHVREYEGIPNLLTLREFEKPGHFIQFSRDRYEQLARQNNYYNLITAHATTR</sequence>
<comment type="caution">
    <text evidence="2">The sequence shown here is derived from an EMBL/GenBank/DDBJ whole genome shotgun (WGS) entry which is preliminary data.</text>
</comment>
<keyword evidence="3" id="KW-1185">Reference proteome</keyword>
<gene>
    <name evidence="2" type="ORF">F0145_16250</name>
</gene>
<organism evidence="2 3">
    <name type="scientific">Adhaeribacter rhizoryzae</name>
    <dbReference type="NCBI Taxonomy" id="2607907"/>
    <lineage>
        <taxon>Bacteria</taxon>
        <taxon>Pseudomonadati</taxon>
        <taxon>Bacteroidota</taxon>
        <taxon>Cytophagia</taxon>
        <taxon>Cytophagales</taxon>
        <taxon>Hymenobacteraceae</taxon>
        <taxon>Adhaeribacter</taxon>
    </lineage>
</organism>
<proteinExistence type="predicted"/>
<evidence type="ECO:0000256" key="1">
    <source>
        <dbReference type="SAM" id="Phobius"/>
    </source>
</evidence>
<dbReference type="EMBL" id="VWSF01000013">
    <property type="protein sequence ID" value="KAA5543469.1"/>
    <property type="molecule type" value="Genomic_DNA"/>
</dbReference>
<dbReference type="Proteomes" id="UP000323426">
    <property type="component" value="Unassembled WGS sequence"/>
</dbReference>
<keyword evidence="1" id="KW-1133">Transmembrane helix</keyword>
<dbReference type="RefSeq" id="WP_150089820.1">
    <property type="nucleotide sequence ID" value="NZ_VWSF01000013.1"/>
</dbReference>
<name>A0A5M6DBN4_9BACT</name>
<evidence type="ECO:0000313" key="3">
    <source>
        <dbReference type="Proteomes" id="UP000323426"/>
    </source>
</evidence>
<keyword evidence="1" id="KW-0812">Transmembrane</keyword>
<reference evidence="2 3" key="1">
    <citation type="submission" date="2019-09" db="EMBL/GenBank/DDBJ databases">
        <title>Genome sequence and assembly of Adhaeribacter sp.</title>
        <authorList>
            <person name="Chhetri G."/>
        </authorList>
    </citation>
    <scope>NUCLEOTIDE SEQUENCE [LARGE SCALE GENOMIC DNA]</scope>
    <source>
        <strain evidence="2 3">DK36</strain>
    </source>
</reference>
<dbReference type="AlphaFoldDB" id="A0A5M6DBN4"/>
<keyword evidence="1" id="KW-0472">Membrane</keyword>
<evidence type="ECO:0000313" key="2">
    <source>
        <dbReference type="EMBL" id="KAA5543469.1"/>
    </source>
</evidence>